<dbReference type="AlphaFoldDB" id="A0A4C1TUM8"/>
<accession>A0A4C1TUM8</accession>
<evidence type="ECO:0000313" key="1">
    <source>
        <dbReference type="EMBL" id="GBP17725.1"/>
    </source>
</evidence>
<gene>
    <name evidence="1" type="ORF">EVAR_102583_1</name>
</gene>
<comment type="caution">
    <text evidence="1">The sequence shown here is derived from an EMBL/GenBank/DDBJ whole genome shotgun (WGS) entry which is preliminary data.</text>
</comment>
<evidence type="ECO:0000313" key="2">
    <source>
        <dbReference type="Proteomes" id="UP000299102"/>
    </source>
</evidence>
<keyword evidence="2" id="KW-1185">Reference proteome</keyword>
<name>A0A4C1TUM8_EUMVA</name>
<dbReference type="Proteomes" id="UP000299102">
    <property type="component" value="Unassembled WGS sequence"/>
</dbReference>
<proteinExistence type="predicted"/>
<dbReference type="EMBL" id="BGZK01000090">
    <property type="protein sequence ID" value="GBP17725.1"/>
    <property type="molecule type" value="Genomic_DNA"/>
</dbReference>
<sequence>MSAACACPLGYKKRPPYALHNVQSRPAPAKYLDHNRDNQALVYGEPLKEKPSVVCYRRSDRRLKLNSTSSSDYECLQVTRNLVYSNS</sequence>
<protein>
    <submittedName>
        <fullName evidence="1">Uncharacterized protein</fullName>
    </submittedName>
</protein>
<organism evidence="1 2">
    <name type="scientific">Eumeta variegata</name>
    <name type="common">Bagworm moth</name>
    <name type="synonym">Eumeta japonica</name>
    <dbReference type="NCBI Taxonomy" id="151549"/>
    <lineage>
        <taxon>Eukaryota</taxon>
        <taxon>Metazoa</taxon>
        <taxon>Ecdysozoa</taxon>
        <taxon>Arthropoda</taxon>
        <taxon>Hexapoda</taxon>
        <taxon>Insecta</taxon>
        <taxon>Pterygota</taxon>
        <taxon>Neoptera</taxon>
        <taxon>Endopterygota</taxon>
        <taxon>Lepidoptera</taxon>
        <taxon>Glossata</taxon>
        <taxon>Ditrysia</taxon>
        <taxon>Tineoidea</taxon>
        <taxon>Psychidae</taxon>
        <taxon>Oiketicinae</taxon>
        <taxon>Eumeta</taxon>
    </lineage>
</organism>
<reference evidence="1 2" key="1">
    <citation type="journal article" date="2019" name="Commun. Biol.">
        <title>The bagworm genome reveals a unique fibroin gene that provides high tensile strength.</title>
        <authorList>
            <person name="Kono N."/>
            <person name="Nakamura H."/>
            <person name="Ohtoshi R."/>
            <person name="Tomita M."/>
            <person name="Numata K."/>
            <person name="Arakawa K."/>
        </authorList>
    </citation>
    <scope>NUCLEOTIDE SEQUENCE [LARGE SCALE GENOMIC DNA]</scope>
</reference>